<proteinExistence type="predicted"/>
<dbReference type="AlphaFoldDB" id="A0A2K2D535"/>
<feature type="compositionally biased region" description="Acidic residues" evidence="1">
    <location>
        <begin position="91"/>
        <end position="108"/>
    </location>
</feature>
<feature type="compositionally biased region" description="Acidic residues" evidence="1">
    <location>
        <begin position="1"/>
        <end position="12"/>
    </location>
</feature>
<feature type="region of interest" description="Disordered" evidence="1">
    <location>
        <begin position="31"/>
        <end position="113"/>
    </location>
</feature>
<dbReference type="Proteomes" id="UP000008810">
    <property type="component" value="Chromosome 3"/>
</dbReference>
<reference evidence="2" key="2">
    <citation type="submission" date="2017-06" db="EMBL/GenBank/DDBJ databases">
        <title>WGS assembly of Brachypodium distachyon.</title>
        <authorList>
            <consortium name="The International Brachypodium Initiative"/>
            <person name="Lucas S."/>
            <person name="Harmon-Smith M."/>
            <person name="Lail K."/>
            <person name="Tice H."/>
            <person name="Grimwood J."/>
            <person name="Bruce D."/>
            <person name="Barry K."/>
            <person name="Shu S."/>
            <person name="Lindquist E."/>
            <person name="Wang M."/>
            <person name="Pitluck S."/>
            <person name="Vogel J.P."/>
            <person name="Garvin D.F."/>
            <person name="Mockler T.C."/>
            <person name="Schmutz J."/>
            <person name="Rokhsar D."/>
            <person name="Bevan M.W."/>
        </authorList>
    </citation>
    <scope>NUCLEOTIDE SEQUENCE</scope>
    <source>
        <strain evidence="2">Bd21</strain>
    </source>
</reference>
<gene>
    <name evidence="2" type="ORF">BRADI_3g54564v3</name>
</gene>
<feature type="compositionally biased region" description="Acidic residues" evidence="1">
    <location>
        <begin position="72"/>
        <end position="84"/>
    </location>
</feature>
<feature type="compositionally biased region" description="Acidic residues" evidence="1">
    <location>
        <begin position="46"/>
        <end position="59"/>
    </location>
</feature>
<keyword evidence="4" id="KW-1185">Reference proteome</keyword>
<dbReference type="InParanoid" id="A0A2K2D535"/>
<dbReference type="EMBL" id="CM000882">
    <property type="protein sequence ID" value="PNT69388.1"/>
    <property type="molecule type" value="Genomic_DNA"/>
</dbReference>
<evidence type="ECO:0000313" key="4">
    <source>
        <dbReference type="Proteomes" id="UP000008810"/>
    </source>
</evidence>
<organism evidence="2">
    <name type="scientific">Brachypodium distachyon</name>
    <name type="common">Purple false brome</name>
    <name type="synonym">Trachynia distachya</name>
    <dbReference type="NCBI Taxonomy" id="15368"/>
    <lineage>
        <taxon>Eukaryota</taxon>
        <taxon>Viridiplantae</taxon>
        <taxon>Streptophyta</taxon>
        <taxon>Embryophyta</taxon>
        <taxon>Tracheophyta</taxon>
        <taxon>Spermatophyta</taxon>
        <taxon>Magnoliopsida</taxon>
        <taxon>Liliopsida</taxon>
        <taxon>Poales</taxon>
        <taxon>Poaceae</taxon>
        <taxon>BOP clade</taxon>
        <taxon>Pooideae</taxon>
        <taxon>Stipodae</taxon>
        <taxon>Brachypodieae</taxon>
        <taxon>Brachypodium</taxon>
    </lineage>
</organism>
<evidence type="ECO:0000256" key="1">
    <source>
        <dbReference type="SAM" id="MobiDB-lite"/>
    </source>
</evidence>
<dbReference type="Gramene" id="PNT69388">
    <property type="protein sequence ID" value="PNT69388"/>
    <property type="gene ID" value="BRADI_3g54564v3"/>
</dbReference>
<accession>A0A2K2D535</accession>
<reference evidence="2 3" key="1">
    <citation type="journal article" date="2010" name="Nature">
        <title>Genome sequencing and analysis of the model grass Brachypodium distachyon.</title>
        <authorList>
            <consortium name="International Brachypodium Initiative"/>
        </authorList>
    </citation>
    <scope>NUCLEOTIDE SEQUENCE [LARGE SCALE GENOMIC DNA]</scope>
    <source>
        <strain evidence="2 3">Bd21</strain>
    </source>
</reference>
<evidence type="ECO:0000313" key="3">
    <source>
        <dbReference type="EnsemblPlants" id="PNT69388"/>
    </source>
</evidence>
<feature type="region of interest" description="Disordered" evidence="1">
    <location>
        <begin position="1"/>
        <end position="20"/>
    </location>
</feature>
<dbReference type="EnsemblPlants" id="PNT69388">
    <property type="protein sequence ID" value="PNT69388"/>
    <property type="gene ID" value="BRADI_3g54564v3"/>
</dbReference>
<protein>
    <submittedName>
        <fullName evidence="2 3">Uncharacterized protein</fullName>
    </submittedName>
</protein>
<name>A0A2K2D535_BRADI</name>
<evidence type="ECO:0000313" key="2">
    <source>
        <dbReference type="EMBL" id="PNT69388.1"/>
    </source>
</evidence>
<reference evidence="3" key="3">
    <citation type="submission" date="2018-08" db="UniProtKB">
        <authorList>
            <consortium name="EnsemblPlants"/>
        </authorList>
    </citation>
    <scope>IDENTIFICATION</scope>
    <source>
        <strain evidence="3">cv. Bd21</strain>
    </source>
</reference>
<sequence>MADVVLEEEERDAQEGLSMMEDEVYFVEDLTEREHPSIQGVALEESREEENEDEEEWDAEGGSFIEDLEKSGEEEDDKEEEWNDEGGFFMEDLEESGEEENDEEECDIENGFSTEEKIFTRSFPVNMRRYEYFRSLESILENCSGIYHMVLYKYK</sequence>